<evidence type="ECO:0000256" key="1">
    <source>
        <dbReference type="ARBA" id="ARBA00004651"/>
    </source>
</evidence>
<dbReference type="GO" id="GO:0005886">
    <property type="term" value="C:plasma membrane"/>
    <property type="evidence" value="ECO:0007669"/>
    <property type="project" value="UniProtKB-SubCell"/>
</dbReference>
<feature type="transmembrane region" description="Helical" evidence="8">
    <location>
        <begin position="224"/>
        <end position="246"/>
    </location>
</feature>
<feature type="transmembrane region" description="Helical" evidence="8">
    <location>
        <begin position="43"/>
        <end position="61"/>
    </location>
</feature>
<dbReference type="InterPro" id="IPR052017">
    <property type="entry name" value="TSUP"/>
</dbReference>
<evidence type="ECO:0000256" key="4">
    <source>
        <dbReference type="ARBA" id="ARBA00022475"/>
    </source>
</evidence>
<gene>
    <name evidence="9" type="ORF">CLV88_101382</name>
</gene>
<dbReference type="EMBL" id="PYGJ01000001">
    <property type="protein sequence ID" value="PSL21958.1"/>
    <property type="molecule type" value="Genomic_DNA"/>
</dbReference>
<keyword evidence="10" id="KW-1185">Reference proteome</keyword>
<evidence type="ECO:0000256" key="7">
    <source>
        <dbReference type="ARBA" id="ARBA00023136"/>
    </source>
</evidence>
<feature type="transmembrane region" description="Helical" evidence="8">
    <location>
        <begin position="170"/>
        <end position="188"/>
    </location>
</feature>
<feature type="transmembrane region" description="Helical" evidence="8">
    <location>
        <begin position="73"/>
        <end position="92"/>
    </location>
</feature>
<evidence type="ECO:0000313" key="9">
    <source>
        <dbReference type="EMBL" id="PSL21958.1"/>
    </source>
</evidence>
<comment type="subcellular location">
    <subcellularLocation>
        <location evidence="1 8">Cell membrane</location>
        <topology evidence="1 8">Multi-pass membrane protein</topology>
    </subcellularLocation>
</comment>
<evidence type="ECO:0000313" key="10">
    <source>
        <dbReference type="Proteomes" id="UP000240418"/>
    </source>
</evidence>
<reference evidence="9 10" key="1">
    <citation type="submission" date="2018-03" db="EMBL/GenBank/DDBJ databases">
        <title>Genomic Encyclopedia of Archaeal and Bacterial Type Strains, Phase II (KMG-II): from individual species to whole genera.</title>
        <authorList>
            <person name="Goeker M."/>
        </authorList>
    </citation>
    <scope>NUCLEOTIDE SEQUENCE [LARGE SCALE GENOMIC DNA]</scope>
    <source>
        <strain evidence="9 10">DSM 100673</strain>
    </source>
</reference>
<keyword evidence="3" id="KW-0813">Transport</keyword>
<sequence>MDVQTIVLLALGALTAGFVNGFAGFGTALVASGFWFLVLPPEIVPPLIIIAALVGQFAGLWKLAGTLSWSKSTYLISGGVFGVPIGTLLLTILNPDTVKTSIGCLLLFYSVIQFRGLPDLKLPVHKDGIADRAVGFVGGILGGIAGLSGVLPLIWLQVNKLTSAEQRARYQPFNLLILCFAAVAMAFVGKFNAALLPYALIAVPFSLFGAFVGIRAYVGVSEDMFRRVVLGLLFLSGCAIIGQTILG</sequence>
<evidence type="ECO:0000256" key="5">
    <source>
        <dbReference type="ARBA" id="ARBA00022692"/>
    </source>
</evidence>
<dbReference type="Proteomes" id="UP000240418">
    <property type="component" value="Unassembled WGS sequence"/>
</dbReference>
<evidence type="ECO:0000256" key="3">
    <source>
        <dbReference type="ARBA" id="ARBA00022448"/>
    </source>
</evidence>
<keyword evidence="7 8" id="KW-0472">Membrane</keyword>
<protein>
    <recommendedName>
        <fullName evidence="8">Probable membrane transporter protein</fullName>
    </recommendedName>
</protein>
<dbReference type="PANTHER" id="PTHR30269:SF37">
    <property type="entry name" value="MEMBRANE TRANSPORTER PROTEIN"/>
    <property type="match status" value="1"/>
</dbReference>
<accession>A0A2P8FJT1</accession>
<feature type="transmembrane region" description="Helical" evidence="8">
    <location>
        <begin position="195"/>
        <end position="218"/>
    </location>
</feature>
<evidence type="ECO:0000256" key="2">
    <source>
        <dbReference type="ARBA" id="ARBA00009142"/>
    </source>
</evidence>
<feature type="transmembrane region" description="Helical" evidence="8">
    <location>
        <begin position="134"/>
        <end position="158"/>
    </location>
</feature>
<comment type="caution">
    <text evidence="9">The sequence shown here is derived from an EMBL/GenBank/DDBJ whole genome shotgun (WGS) entry which is preliminary data.</text>
</comment>
<dbReference type="InterPro" id="IPR002781">
    <property type="entry name" value="TM_pro_TauE-like"/>
</dbReference>
<keyword evidence="6 8" id="KW-1133">Transmembrane helix</keyword>
<comment type="similarity">
    <text evidence="2 8">Belongs to the 4-toluene sulfonate uptake permease (TSUP) (TC 2.A.102) family.</text>
</comment>
<organism evidence="9 10">
    <name type="scientific">Shimia abyssi</name>
    <dbReference type="NCBI Taxonomy" id="1662395"/>
    <lineage>
        <taxon>Bacteria</taxon>
        <taxon>Pseudomonadati</taxon>
        <taxon>Pseudomonadota</taxon>
        <taxon>Alphaproteobacteria</taxon>
        <taxon>Rhodobacterales</taxon>
        <taxon>Roseobacteraceae</taxon>
    </lineage>
</organism>
<evidence type="ECO:0000256" key="6">
    <source>
        <dbReference type="ARBA" id="ARBA00022989"/>
    </source>
</evidence>
<evidence type="ECO:0000256" key="8">
    <source>
        <dbReference type="RuleBase" id="RU363041"/>
    </source>
</evidence>
<proteinExistence type="inferred from homology"/>
<dbReference type="Pfam" id="PF01925">
    <property type="entry name" value="TauE"/>
    <property type="match status" value="1"/>
</dbReference>
<feature type="transmembrane region" description="Helical" evidence="8">
    <location>
        <begin position="7"/>
        <end position="37"/>
    </location>
</feature>
<dbReference type="RefSeq" id="WP_165798782.1">
    <property type="nucleotide sequence ID" value="NZ_PYGJ01000001.1"/>
</dbReference>
<keyword evidence="5 8" id="KW-0812">Transmembrane</keyword>
<keyword evidence="4 8" id="KW-1003">Cell membrane</keyword>
<dbReference type="PANTHER" id="PTHR30269">
    <property type="entry name" value="TRANSMEMBRANE PROTEIN YFCA"/>
    <property type="match status" value="1"/>
</dbReference>
<dbReference type="AlphaFoldDB" id="A0A2P8FJT1"/>
<name>A0A2P8FJT1_9RHOB</name>